<organism evidence="1 2">
    <name type="scientific">Pluteus cervinus</name>
    <dbReference type="NCBI Taxonomy" id="181527"/>
    <lineage>
        <taxon>Eukaryota</taxon>
        <taxon>Fungi</taxon>
        <taxon>Dikarya</taxon>
        <taxon>Basidiomycota</taxon>
        <taxon>Agaricomycotina</taxon>
        <taxon>Agaricomycetes</taxon>
        <taxon>Agaricomycetidae</taxon>
        <taxon>Agaricales</taxon>
        <taxon>Pluteineae</taxon>
        <taxon>Pluteaceae</taxon>
        <taxon>Pluteus</taxon>
    </lineage>
</organism>
<evidence type="ECO:0000313" key="1">
    <source>
        <dbReference type="EMBL" id="TFK73194.1"/>
    </source>
</evidence>
<dbReference type="Proteomes" id="UP000308600">
    <property type="component" value="Unassembled WGS sequence"/>
</dbReference>
<proteinExistence type="predicted"/>
<reference evidence="1 2" key="1">
    <citation type="journal article" date="2019" name="Nat. Ecol. Evol.">
        <title>Megaphylogeny resolves global patterns of mushroom evolution.</title>
        <authorList>
            <person name="Varga T."/>
            <person name="Krizsan K."/>
            <person name="Foldi C."/>
            <person name="Dima B."/>
            <person name="Sanchez-Garcia M."/>
            <person name="Sanchez-Ramirez S."/>
            <person name="Szollosi G.J."/>
            <person name="Szarkandi J.G."/>
            <person name="Papp V."/>
            <person name="Albert L."/>
            <person name="Andreopoulos W."/>
            <person name="Angelini C."/>
            <person name="Antonin V."/>
            <person name="Barry K.W."/>
            <person name="Bougher N.L."/>
            <person name="Buchanan P."/>
            <person name="Buyck B."/>
            <person name="Bense V."/>
            <person name="Catcheside P."/>
            <person name="Chovatia M."/>
            <person name="Cooper J."/>
            <person name="Damon W."/>
            <person name="Desjardin D."/>
            <person name="Finy P."/>
            <person name="Geml J."/>
            <person name="Haridas S."/>
            <person name="Hughes K."/>
            <person name="Justo A."/>
            <person name="Karasinski D."/>
            <person name="Kautmanova I."/>
            <person name="Kiss B."/>
            <person name="Kocsube S."/>
            <person name="Kotiranta H."/>
            <person name="LaButti K.M."/>
            <person name="Lechner B.E."/>
            <person name="Liimatainen K."/>
            <person name="Lipzen A."/>
            <person name="Lukacs Z."/>
            <person name="Mihaltcheva S."/>
            <person name="Morgado L.N."/>
            <person name="Niskanen T."/>
            <person name="Noordeloos M.E."/>
            <person name="Ohm R.A."/>
            <person name="Ortiz-Santana B."/>
            <person name="Ovrebo C."/>
            <person name="Racz N."/>
            <person name="Riley R."/>
            <person name="Savchenko A."/>
            <person name="Shiryaev A."/>
            <person name="Soop K."/>
            <person name="Spirin V."/>
            <person name="Szebenyi C."/>
            <person name="Tomsovsky M."/>
            <person name="Tulloss R.E."/>
            <person name="Uehling J."/>
            <person name="Grigoriev I.V."/>
            <person name="Vagvolgyi C."/>
            <person name="Papp T."/>
            <person name="Martin F.M."/>
            <person name="Miettinen O."/>
            <person name="Hibbett D.S."/>
            <person name="Nagy L.G."/>
        </authorList>
    </citation>
    <scope>NUCLEOTIDE SEQUENCE [LARGE SCALE GENOMIC DNA]</scope>
    <source>
        <strain evidence="1 2">NL-1719</strain>
    </source>
</reference>
<sequence>MIKLLLTLSFLFQSSLVLALSPQFLECQLQKTESESPLAGCPPGTIFISQDPSNKHARFNKIQDAILSLPEEGPAVFLIEAGEYNEILNVTRKGPLTLLGQLPPSAVHALDLPHTAPLTGPNVNLVQVWNNQFVQTGMDDAQSAVLLVAPSFNASLIGAGPTGAPLQPLFGNVDFKAYNIDFQNRAANFSISQALVTDISYANASFYGCSFASFQDTWYTGRNASTYVVDSVLFGQTDYLFGFGTAWFQNVVLANRACGGGIAVWKGTNLTDAPGNRYGVYIADSQIIRSPDANATTVTAGRCFLGRPWNDLATSVYLRTNMDDSIAPAGWTPFDAARPVIMNTTFYAEFDSTGPGGNTSERVAIEHLLTGRQAQDFTINKVFLEHPTWIDYEYRF</sequence>
<gene>
    <name evidence="1" type="ORF">BDN72DRAFT_250000</name>
</gene>
<keyword evidence="2" id="KW-1185">Reference proteome</keyword>
<dbReference type="EMBL" id="ML208278">
    <property type="protein sequence ID" value="TFK73194.1"/>
    <property type="molecule type" value="Genomic_DNA"/>
</dbReference>
<accession>A0ACD3B5D9</accession>
<protein>
    <submittedName>
        <fullName evidence="1">Pectin lyase-like protein</fullName>
    </submittedName>
</protein>
<name>A0ACD3B5D9_9AGAR</name>
<evidence type="ECO:0000313" key="2">
    <source>
        <dbReference type="Proteomes" id="UP000308600"/>
    </source>
</evidence>